<evidence type="ECO:0000313" key="7">
    <source>
        <dbReference type="EMBL" id="GIO25525.1"/>
    </source>
</evidence>
<dbReference type="EMBL" id="BORP01000001">
    <property type="protein sequence ID" value="GIO25525.1"/>
    <property type="molecule type" value="Genomic_DNA"/>
</dbReference>
<sequence length="171" mass="19556">MFEKFKKKKSNRVELDQNNELSPEQIKLDEVQIEEIDIESLQSEEELEKHVEHYSEEKLWKKIQRFAKKAGASVIYVVLILYYTLQKPELPVKVKATILGALGYFILPIDIIPDVALGAGFVDDLGVLTAALLQVAAYVDDEVKRKAKEKLHAWFGEKVDISDIDMKLNPK</sequence>
<evidence type="ECO:0000256" key="3">
    <source>
        <dbReference type="ARBA" id="ARBA00022989"/>
    </source>
</evidence>
<keyword evidence="4 5" id="KW-0472">Membrane</keyword>
<accession>A0A920C4E1</accession>
<comment type="subcellular location">
    <subcellularLocation>
        <location evidence="1">Endomembrane system</location>
        <topology evidence="1">Multi-pass membrane protein</topology>
    </subcellularLocation>
</comment>
<evidence type="ECO:0000256" key="1">
    <source>
        <dbReference type="ARBA" id="ARBA00004127"/>
    </source>
</evidence>
<dbReference type="Proteomes" id="UP000676917">
    <property type="component" value="Unassembled WGS sequence"/>
</dbReference>
<comment type="caution">
    <text evidence="7">The sequence shown here is derived from an EMBL/GenBank/DDBJ whole genome shotgun (WGS) entry which is preliminary data.</text>
</comment>
<evidence type="ECO:0000256" key="4">
    <source>
        <dbReference type="ARBA" id="ARBA00023136"/>
    </source>
</evidence>
<evidence type="ECO:0000256" key="2">
    <source>
        <dbReference type="ARBA" id="ARBA00022692"/>
    </source>
</evidence>
<keyword evidence="8" id="KW-1185">Reference proteome</keyword>
<dbReference type="InterPro" id="IPR010652">
    <property type="entry name" value="DUF1232"/>
</dbReference>
<evidence type="ECO:0000259" key="6">
    <source>
        <dbReference type="Pfam" id="PF06803"/>
    </source>
</evidence>
<proteinExistence type="predicted"/>
<keyword evidence="2 5" id="KW-0812">Transmembrane</keyword>
<dbReference type="GO" id="GO:0012505">
    <property type="term" value="C:endomembrane system"/>
    <property type="evidence" value="ECO:0007669"/>
    <property type="project" value="UniProtKB-SubCell"/>
</dbReference>
<reference evidence="7" key="1">
    <citation type="submission" date="2021-03" db="EMBL/GenBank/DDBJ databases">
        <title>Antimicrobial resistance genes in bacteria isolated from Japanese honey, and their potential for conferring macrolide and lincosamide resistance in the American foulbrood pathogen Paenibacillus larvae.</title>
        <authorList>
            <person name="Okamoto M."/>
            <person name="Kumagai M."/>
            <person name="Kanamori H."/>
            <person name="Takamatsu D."/>
        </authorList>
    </citation>
    <scope>NUCLEOTIDE SEQUENCE</scope>
    <source>
        <strain evidence="7">J43TS3</strain>
    </source>
</reference>
<dbReference type="RefSeq" id="WP_212919071.1">
    <property type="nucleotide sequence ID" value="NZ_BORP01000001.1"/>
</dbReference>
<evidence type="ECO:0000256" key="5">
    <source>
        <dbReference type="SAM" id="Phobius"/>
    </source>
</evidence>
<dbReference type="AlphaFoldDB" id="A0A920C4E1"/>
<dbReference type="Pfam" id="PF06803">
    <property type="entry name" value="DUF1232"/>
    <property type="match status" value="1"/>
</dbReference>
<organism evidence="7 8">
    <name type="scientific">Ornithinibacillus bavariensis</name>
    <dbReference type="NCBI Taxonomy" id="545502"/>
    <lineage>
        <taxon>Bacteria</taxon>
        <taxon>Bacillati</taxon>
        <taxon>Bacillota</taxon>
        <taxon>Bacilli</taxon>
        <taxon>Bacillales</taxon>
        <taxon>Bacillaceae</taxon>
        <taxon>Ornithinibacillus</taxon>
    </lineage>
</organism>
<gene>
    <name evidence="7" type="ORF">J43TS3_01360</name>
</gene>
<name>A0A920C4E1_9BACI</name>
<feature type="domain" description="DUF1232" evidence="6">
    <location>
        <begin position="94"/>
        <end position="129"/>
    </location>
</feature>
<protein>
    <recommendedName>
        <fullName evidence="6">DUF1232 domain-containing protein</fullName>
    </recommendedName>
</protein>
<evidence type="ECO:0000313" key="8">
    <source>
        <dbReference type="Proteomes" id="UP000676917"/>
    </source>
</evidence>
<feature type="transmembrane region" description="Helical" evidence="5">
    <location>
        <begin position="66"/>
        <end position="85"/>
    </location>
</feature>
<keyword evidence="3 5" id="KW-1133">Transmembrane helix</keyword>